<proteinExistence type="predicted"/>
<evidence type="ECO:0000313" key="5">
    <source>
        <dbReference type="Proteomes" id="UP001341281"/>
    </source>
</evidence>
<keyword evidence="3" id="KW-0732">Signal</keyword>
<accession>A0AAQ3X341</accession>
<feature type="signal peptide" evidence="3">
    <location>
        <begin position="1"/>
        <end position="19"/>
    </location>
</feature>
<feature type="transmembrane region" description="Helical" evidence="2">
    <location>
        <begin position="82"/>
        <end position="101"/>
    </location>
</feature>
<dbReference type="AlphaFoldDB" id="A0AAQ3X341"/>
<dbReference type="PANTHER" id="PTHR36040">
    <property type="entry name" value="OS04G0188500 PROTEIN"/>
    <property type="match status" value="1"/>
</dbReference>
<reference evidence="4 5" key="1">
    <citation type="submission" date="2024-02" db="EMBL/GenBank/DDBJ databases">
        <title>High-quality chromosome-scale genome assembly of Pensacola bahiagrass (Paspalum notatum Flugge var. saurae).</title>
        <authorList>
            <person name="Vega J.M."/>
            <person name="Podio M."/>
            <person name="Orjuela J."/>
            <person name="Siena L.A."/>
            <person name="Pessino S.C."/>
            <person name="Combes M.C."/>
            <person name="Mariac C."/>
            <person name="Albertini E."/>
            <person name="Pupilli F."/>
            <person name="Ortiz J.P.A."/>
            <person name="Leblanc O."/>
        </authorList>
    </citation>
    <scope>NUCLEOTIDE SEQUENCE [LARGE SCALE GENOMIC DNA]</scope>
    <source>
        <strain evidence="4">R1</strain>
        <tissue evidence="4">Leaf</tissue>
    </source>
</reference>
<organism evidence="4 5">
    <name type="scientific">Paspalum notatum var. saurae</name>
    <dbReference type="NCBI Taxonomy" id="547442"/>
    <lineage>
        <taxon>Eukaryota</taxon>
        <taxon>Viridiplantae</taxon>
        <taxon>Streptophyta</taxon>
        <taxon>Embryophyta</taxon>
        <taxon>Tracheophyta</taxon>
        <taxon>Spermatophyta</taxon>
        <taxon>Magnoliopsida</taxon>
        <taxon>Liliopsida</taxon>
        <taxon>Poales</taxon>
        <taxon>Poaceae</taxon>
        <taxon>PACMAD clade</taxon>
        <taxon>Panicoideae</taxon>
        <taxon>Andropogonodae</taxon>
        <taxon>Paspaleae</taxon>
        <taxon>Paspalinae</taxon>
        <taxon>Paspalum</taxon>
    </lineage>
</organism>
<feature type="chain" id="PRO_5043053435" evidence="3">
    <location>
        <begin position="20"/>
        <end position="156"/>
    </location>
</feature>
<dbReference type="Proteomes" id="UP001341281">
    <property type="component" value="Chromosome 07"/>
</dbReference>
<evidence type="ECO:0000256" key="2">
    <source>
        <dbReference type="SAM" id="Phobius"/>
    </source>
</evidence>
<dbReference type="PANTHER" id="PTHR36040:SF3">
    <property type="entry name" value="OS04G0188500 PROTEIN"/>
    <property type="match status" value="1"/>
</dbReference>
<name>A0AAQ3X341_PASNO</name>
<keyword evidence="2" id="KW-0812">Transmembrane</keyword>
<evidence type="ECO:0000256" key="1">
    <source>
        <dbReference type="SAM" id="MobiDB-lite"/>
    </source>
</evidence>
<protein>
    <submittedName>
        <fullName evidence="4">Uncharacterized protein</fullName>
    </submittedName>
</protein>
<keyword evidence="2" id="KW-1133">Transmembrane helix</keyword>
<feature type="compositionally biased region" description="Gly residues" evidence="1">
    <location>
        <begin position="147"/>
        <end position="156"/>
    </location>
</feature>
<sequence length="156" mass="16663">MKLLPLFFIAMVMLNACPAAPHKAPWDELVHGMKPGTVQTSVDNHHEIPRSEYDSWSSPGNMPGSGHDIGDSFITMKAEMKARTMFVAVILVFAMVINGLVTPSMGMLQNKPVGGTRYATLGVGDGTTVDNHHAIPRDQYSNHGGDDGGSGGDTNN</sequence>
<keyword evidence="2" id="KW-0472">Membrane</keyword>
<dbReference type="EMBL" id="CP144751">
    <property type="protein sequence ID" value="WVZ84133.1"/>
    <property type="molecule type" value="Genomic_DNA"/>
</dbReference>
<keyword evidence="5" id="KW-1185">Reference proteome</keyword>
<evidence type="ECO:0000256" key="3">
    <source>
        <dbReference type="SAM" id="SignalP"/>
    </source>
</evidence>
<gene>
    <name evidence="4" type="ORF">U9M48_031194</name>
</gene>
<feature type="region of interest" description="Disordered" evidence="1">
    <location>
        <begin position="130"/>
        <end position="156"/>
    </location>
</feature>
<evidence type="ECO:0000313" key="4">
    <source>
        <dbReference type="EMBL" id="WVZ84133.1"/>
    </source>
</evidence>